<proteinExistence type="predicted"/>
<accession>A0A4Y9J8T3</accession>
<evidence type="ECO:0000313" key="2">
    <source>
        <dbReference type="EMBL" id="TFU97197.1"/>
    </source>
</evidence>
<dbReference type="AlphaFoldDB" id="A0A4Y9J8T3"/>
<dbReference type="NCBIfam" id="NF033608">
    <property type="entry name" value="type_I_tox_Fst"/>
    <property type="match status" value="1"/>
</dbReference>
<protein>
    <submittedName>
        <fullName evidence="2">Type I toxin-antitoxin system Fst family toxin</fullName>
    </submittedName>
</protein>
<dbReference type="RefSeq" id="WP_135182564.1">
    <property type="nucleotide sequence ID" value="NZ_JADGKZ010000015.1"/>
</dbReference>
<gene>
    <name evidence="2" type="ORF">E4T82_09265</name>
</gene>
<sequence length="32" mass="3732">MWSNIFQNLIAPILVGIVLALFSKWLDKKEDE</sequence>
<keyword evidence="1" id="KW-0472">Membrane</keyword>
<dbReference type="Proteomes" id="UP000297253">
    <property type="component" value="Unassembled WGS sequence"/>
</dbReference>
<keyword evidence="1" id="KW-0812">Transmembrane</keyword>
<feature type="transmembrane region" description="Helical" evidence="1">
    <location>
        <begin position="6"/>
        <end position="26"/>
    </location>
</feature>
<keyword evidence="1" id="KW-1133">Transmembrane helix</keyword>
<dbReference type="EMBL" id="SPPD01000015">
    <property type="protein sequence ID" value="TFU97197.1"/>
    <property type="molecule type" value="Genomic_DNA"/>
</dbReference>
<reference evidence="2 3" key="1">
    <citation type="submission" date="2019-03" db="EMBL/GenBank/DDBJ databases">
        <title>Diversity of the mouse oral microbiome.</title>
        <authorList>
            <person name="Joseph S."/>
            <person name="Aduse-Opoku J."/>
            <person name="Curtis M."/>
            <person name="Wade W."/>
            <person name="Hashim A."/>
        </authorList>
    </citation>
    <scope>NUCLEOTIDE SEQUENCE [LARGE SCALE GENOMIC DNA]</scope>
    <source>
        <strain evidence="2 3">WM131</strain>
    </source>
</reference>
<name>A0A4Y9J8T3_9STRE</name>
<evidence type="ECO:0000256" key="1">
    <source>
        <dbReference type="SAM" id="Phobius"/>
    </source>
</evidence>
<dbReference type="InterPro" id="IPR025882">
    <property type="entry name" value="Toxin_Fst"/>
</dbReference>
<comment type="caution">
    <text evidence="2">The sequence shown here is derived from an EMBL/GenBank/DDBJ whole genome shotgun (WGS) entry which is preliminary data.</text>
</comment>
<dbReference type="Pfam" id="PF13955">
    <property type="entry name" value="Fst_toxin"/>
    <property type="match status" value="1"/>
</dbReference>
<dbReference type="OrthoDB" id="2233468at2"/>
<evidence type="ECO:0000313" key="3">
    <source>
        <dbReference type="Proteomes" id="UP000297253"/>
    </source>
</evidence>
<organism evidence="2 3">
    <name type="scientific">Streptococcus cuniculi</name>
    <dbReference type="NCBI Taxonomy" id="1432788"/>
    <lineage>
        <taxon>Bacteria</taxon>
        <taxon>Bacillati</taxon>
        <taxon>Bacillota</taxon>
        <taxon>Bacilli</taxon>
        <taxon>Lactobacillales</taxon>
        <taxon>Streptococcaceae</taxon>
        <taxon>Streptococcus</taxon>
    </lineage>
</organism>